<dbReference type="GeneID" id="120264847"/>
<dbReference type="PANTHER" id="PTHR11260:SF547">
    <property type="entry name" value="GLUTATHIONE S-TRANSFERASE"/>
    <property type="match status" value="1"/>
</dbReference>
<dbReference type="FunFam" id="3.40.30.10:FF:000014">
    <property type="entry name" value="Tau class glutathione S-transferase"/>
    <property type="match status" value="1"/>
</dbReference>
<dbReference type="CDD" id="cd03058">
    <property type="entry name" value="GST_N_Tau"/>
    <property type="match status" value="1"/>
</dbReference>
<dbReference type="Pfam" id="PF00043">
    <property type="entry name" value="GST_C"/>
    <property type="match status" value="1"/>
</dbReference>
<feature type="domain" description="GST N-terminal" evidence="7">
    <location>
        <begin position="4"/>
        <end position="85"/>
    </location>
</feature>
<sequence length="221" mass="25278">MAKSEALVLDFWVSPFAMRVKIALEEKGVEYESRHEDDLLGNKSELLLKSNPIHNKVPVLLHGGKPVCESLVILSYIDDAWPQPPFLPSSPYDRSVARFWADYVDKKLFEAGGEIWRAQGEAKEAGKKELFEVLKNLEGTLGENDYFGGETFGFLDIVIIPLTSWFYAYEYLGGFKIEEEFPKLSTWIKRCLQRQSVAKVLPEPAKLLEFVRMIRKMNGLE</sequence>
<evidence type="ECO:0000256" key="5">
    <source>
        <dbReference type="ARBA" id="ARBA00074965"/>
    </source>
</evidence>
<comment type="catalytic activity">
    <reaction evidence="4">
        <text>RX + glutathione = an S-substituted glutathione + a halide anion + H(+)</text>
        <dbReference type="Rhea" id="RHEA:16437"/>
        <dbReference type="ChEBI" id="CHEBI:15378"/>
        <dbReference type="ChEBI" id="CHEBI:16042"/>
        <dbReference type="ChEBI" id="CHEBI:17792"/>
        <dbReference type="ChEBI" id="CHEBI:57925"/>
        <dbReference type="ChEBI" id="CHEBI:90779"/>
        <dbReference type="EC" id="2.5.1.18"/>
    </reaction>
</comment>
<dbReference type="SUPFAM" id="SSF52833">
    <property type="entry name" value="Thioredoxin-like"/>
    <property type="match status" value="1"/>
</dbReference>
<reference evidence="9" key="1">
    <citation type="submission" date="2025-05" db="UniProtKB">
        <authorList>
            <consortium name="RefSeq"/>
        </authorList>
    </citation>
    <scope>NUCLEOTIDE SEQUENCE [LARGE SCALE GENOMIC DNA]</scope>
</reference>
<dbReference type="InterPro" id="IPR004046">
    <property type="entry name" value="GST_C"/>
</dbReference>
<comment type="function">
    <text evidence="1">Conjugation of reduced glutathione to a wide number of exogenous and endogenous hydrophobic electrophiles.</text>
</comment>
<dbReference type="PROSITE" id="PS50404">
    <property type="entry name" value="GST_NTER"/>
    <property type="match status" value="1"/>
</dbReference>
<evidence type="ECO:0000256" key="3">
    <source>
        <dbReference type="ARBA" id="ARBA00022679"/>
    </source>
</evidence>
<dbReference type="RefSeq" id="XP_039128649.1">
    <property type="nucleotide sequence ID" value="XM_039272715.1"/>
</dbReference>
<dbReference type="EC" id="2.5.1.18" evidence="2"/>
<dbReference type="InterPro" id="IPR040079">
    <property type="entry name" value="Glutathione_S-Trfase"/>
</dbReference>
<dbReference type="CDD" id="cd03185">
    <property type="entry name" value="GST_C_Tau"/>
    <property type="match status" value="1"/>
</dbReference>
<dbReference type="GO" id="GO:0006749">
    <property type="term" value="P:glutathione metabolic process"/>
    <property type="evidence" value="ECO:0007669"/>
    <property type="project" value="InterPro"/>
</dbReference>
<dbReference type="SFLD" id="SFLDS00019">
    <property type="entry name" value="Glutathione_Transferase_(cytos"/>
    <property type="match status" value="1"/>
</dbReference>
<dbReference type="PANTHER" id="PTHR11260">
    <property type="entry name" value="GLUTATHIONE S-TRANSFERASE, GST, SUPERFAMILY, GST DOMAIN CONTAINING"/>
    <property type="match status" value="1"/>
</dbReference>
<proteinExistence type="inferred from homology"/>
<evidence type="ECO:0000256" key="4">
    <source>
        <dbReference type="ARBA" id="ARBA00047960"/>
    </source>
</evidence>
<comment type="similarity">
    <text evidence="6">Belongs to the GST superfamily.</text>
</comment>
<keyword evidence="9" id="KW-1185">Reference proteome</keyword>
<evidence type="ECO:0000256" key="1">
    <source>
        <dbReference type="ARBA" id="ARBA00003701"/>
    </source>
</evidence>
<dbReference type="GO" id="GO:0004364">
    <property type="term" value="F:glutathione transferase activity"/>
    <property type="evidence" value="ECO:0007669"/>
    <property type="project" value="UniProtKB-EC"/>
</dbReference>
<organism evidence="9 10">
    <name type="scientific">Dioscorea cayennensis subsp. rotundata</name>
    <name type="common">White Guinea yam</name>
    <name type="synonym">Dioscorea rotundata</name>
    <dbReference type="NCBI Taxonomy" id="55577"/>
    <lineage>
        <taxon>Eukaryota</taxon>
        <taxon>Viridiplantae</taxon>
        <taxon>Streptophyta</taxon>
        <taxon>Embryophyta</taxon>
        <taxon>Tracheophyta</taxon>
        <taxon>Spermatophyta</taxon>
        <taxon>Magnoliopsida</taxon>
        <taxon>Liliopsida</taxon>
        <taxon>Dioscoreales</taxon>
        <taxon>Dioscoreaceae</taxon>
        <taxon>Dioscorea</taxon>
    </lineage>
</organism>
<dbReference type="GO" id="GO:0005737">
    <property type="term" value="C:cytoplasm"/>
    <property type="evidence" value="ECO:0007669"/>
    <property type="project" value="TreeGrafter"/>
</dbReference>
<dbReference type="InterPro" id="IPR004045">
    <property type="entry name" value="Glutathione_S-Trfase_N"/>
</dbReference>
<dbReference type="InterPro" id="IPR045074">
    <property type="entry name" value="GST_C_Tau"/>
</dbReference>
<dbReference type="SFLD" id="SFLDG01152">
    <property type="entry name" value="Main.3:_Omega-_and_Tau-like"/>
    <property type="match status" value="1"/>
</dbReference>
<accession>A0AB40BNC4</accession>
<dbReference type="InterPro" id="IPR036249">
    <property type="entry name" value="Thioredoxin-like_sf"/>
</dbReference>
<evidence type="ECO:0000313" key="10">
    <source>
        <dbReference type="RefSeq" id="XP_039128649.1"/>
    </source>
</evidence>
<name>A0AB40BNC4_DIOCR</name>
<dbReference type="Proteomes" id="UP001515500">
    <property type="component" value="Chromosome 1"/>
</dbReference>
<dbReference type="InterPro" id="IPR036282">
    <property type="entry name" value="Glutathione-S-Trfase_C_sf"/>
</dbReference>
<dbReference type="FunFam" id="1.20.1050.10:FF:000018">
    <property type="entry name" value="Glutathione S-transferase U20"/>
    <property type="match status" value="1"/>
</dbReference>
<evidence type="ECO:0000313" key="9">
    <source>
        <dbReference type="Proteomes" id="UP001515500"/>
    </source>
</evidence>
<evidence type="ECO:0000259" key="8">
    <source>
        <dbReference type="PROSITE" id="PS50405"/>
    </source>
</evidence>
<feature type="domain" description="GST C-terminal" evidence="8">
    <location>
        <begin position="90"/>
        <end position="217"/>
    </location>
</feature>
<dbReference type="Pfam" id="PF02798">
    <property type="entry name" value="GST_N"/>
    <property type="match status" value="1"/>
</dbReference>
<dbReference type="Gene3D" id="1.20.1050.10">
    <property type="match status" value="1"/>
</dbReference>
<dbReference type="AlphaFoldDB" id="A0AB40BNC4"/>
<dbReference type="Gene3D" id="3.40.30.10">
    <property type="entry name" value="Glutaredoxin"/>
    <property type="match status" value="1"/>
</dbReference>
<gene>
    <name evidence="10" type="primary">LOC120264847</name>
</gene>
<evidence type="ECO:0000256" key="2">
    <source>
        <dbReference type="ARBA" id="ARBA00012452"/>
    </source>
</evidence>
<keyword evidence="3" id="KW-0808">Transferase</keyword>
<reference evidence="10" key="2">
    <citation type="submission" date="2025-08" db="UniProtKB">
        <authorList>
            <consortium name="RefSeq"/>
        </authorList>
    </citation>
    <scope>IDENTIFICATION</scope>
</reference>
<dbReference type="SFLD" id="SFLDG00358">
    <property type="entry name" value="Main_(cytGST)"/>
    <property type="match status" value="1"/>
</dbReference>
<dbReference type="InterPro" id="IPR010987">
    <property type="entry name" value="Glutathione-S-Trfase_C-like"/>
</dbReference>
<evidence type="ECO:0000259" key="7">
    <source>
        <dbReference type="PROSITE" id="PS50404"/>
    </source>
</evidence>
<dbReference type="InterPro" id="IPR045073">
    <property type="entry name" value="Omega/Tau-like"/>
</dbReference>
<protein>
    <recommendedName>
        <fullName evidence="5">Probable glutathione S-transferase GSTU1</fullName>
        <ecNumber evidence="2">2.5.1.18</ecNumber>
    </recommendedName>
</protein>
<dbReference type="PROSITE" id="PS50405">
    <property type="entry name" value="GST_CTER"/>
    <property type="match status" value="1"/>
</dbReference>
<dbReference type="SUPFAM" id="SSF47616">
    <property type="entry name" value="GST C-terminal domain-like"/>
    <property type="match status" value="1"/>
</dbReference>
<evidence type="ECO:0000256" key="6">
    <source>
        <dbReference type="RuleBase" id="RU003494"/>
    </source>
</evidence>